<organism evidence="4 5">
    <name type="scientific">Geothrix rubra</name>
    <dbReference type="NCBI Taxonomy" id="2927977"/>
    <lineage>
        <taxon>Bacteria</taxon>
        <taxon>Pseudomonadati</taxon>
        <taxon>Acidobacteriota</taxon>
        <taxon>Holophagae</taxon>
        <taxon>Holophagales</taxon>
        <taxon>Holophagaceae</taxon>
        <taxon>Geothrix</taxon>
    </lineage>
</organism>
<keyword evidence="2" id="KW-0472">Membrane</keyword>
<evidence type="ECO:0000256" key="1">
    <source>
        <dbReference type="ARBA" id="ARBA00006464"/>
    </source>
</evidence>
<comment type="caution">
    <text evidence="4">The sequence shown here is derived from an EMBL/GenBank/DDBJ whole genome shotgun (WGS) entry which is preliminary data.</text>
</comment>
<evidence type="ECO:0000313" key="4">
    <source>
        <dbReference type="EMBL" id="GLH70655.1"/>
    </source>
</evidence>
<dbReference type="RefSeq" id="WP_285726090.1">
    <property type="nucleotide sequence ID" value="NZ_BSDD01000004.1"/>
</dbReference>
<evidence type="ECO:0000259" key="3">
    <source>
        <dbReference type="Pfam" id="PF02397"/>
    </source>
</evidence>
<accession>A0ABQ5Q964</accession>
<feature type="transmembrane region" description="Helical" evidence="2">
    <location>
        <begin position="69"/>
        <end position="91"/>
    </location>
</feature>
<evidence type="ECO:0000256" key="2">
    <source>
        <dbReference type="SAM" id="Phobius"/>
    </source>
</evidence>
<dbReference type="PANTHER" id="PTHR30576">
    <property type="entry name" value="COLANIC BIOSYNTHESIS UDP-GLUCOSE LIPID CARRIER TRANSFERASE"/>
    <property type="match status" value="1"/>
</dbReference>
<name>A0ABQ5Q964_9BACT</name>
<dbReference type="EMBL" id="BSDD01000004">
    <property type="protein sequence ID" value="GLH70655.1"/>
    <property type="molecule type" value="Genomic_DNA"/>
</dbReference>
<keyword evidence="2" id="KW-0812">Transmembrane</keyword>
<keyword evidence="2" id="KW-1133">Transmembrane helix</keyword>
<keyword evidence="5" id="KW-1185">Reference proteome</keyword>
<dbReference type="PANTHER" id="PTHR30576:SF0">
    <property type="entry name" value="UNDECAPRENYL-PHOSPHATE N-ACETYLGALACTOSAMINYL 1-PHOSPHATE TRANSFERASE-RELATED"/>
    <property type="match status" value="1"/>
</dbReference>
<dbReference type="Pfam" id="PF02397">
    <property type="entry name" value="Bac_transf"/>
    <property type="match status" value="1"/>
</dbReference>
<protein>
    <recommendedName>
        <fullName evidence="3">Bacterial sugar transferase domain-containing protein</fullName>
    </recommendedName>
</protein>
<sequence>MEQPLVPFALNQIIEARNGMTTTQTAPSEPKEAFPYRPPDEAIKVKYSHIFALETPLKTRLLKVLFDKIIASVLLLFASPILVALKIAYVIEGWLIPENRGPLFFSYNAVSGGKVFPKYKIRLIKVKYIDAEGAKRGDWHAFSAEWTPDSRTHVGHIVKKFYLDELPQFYNILRGDMSIIGPRPLAVHHYERDRQQGNVTRFLIKGGLLGLGHINKGTPEMGNPVYEYEYIDRYLKSSALGLLWLDLGIIGRGIKVILQGKGL</sequence>
<evidence type="ECO:0000313" key="5">
    <source>
        <dbReference type="Proteomes" id="UP001165089"/>
    </source>
</evidence>
<gene>
    <name evidence="4" type="ORF">GETHPA_21880</name>
</gene>
<comment type="similarity">
    <text evidence="1">Belongs to the bacterial sugar transferase family.</text>
</comment>
<feature type="domain" description="Bacterial sugar transferase" evidence="3">
    <location>
        <begin position="63"/>
        <end position="258"/>
    </location>
</feature>
<proteinExistence type="inferred from homology"/>
<dbReference type="Proteomes" id="UP001165089">
    <property type="component" value="Unassembled WGS sequence"/>
</dbReference>
<reference evidence="4 5" key="1">
    <citation type="journal article" date="2023" name="Antonie Van Leeuwenhoek">
        <title>Mesoterricola silvestris gen. nov., sp. nov., Mesoterricola sediminis sp. nov., Geothrix oryzae sp. nov., Geothrix edaphica sp. nov., Geothrix rubra sp. nov., and Geothrix limicola sp. nov., six novel members of Acidobacteriota isolated from soils.</title>
        <authorList>
            <person name="Itoh H."/>
            <person name="Sugisawa Y."/>
            <person name="Mise K."/>
            <person name="Xu Z."/>
            <person name="Kuniyasu M."/>
            <person name="Ushijima N."/>
            <person name="Kawano K."/>
            <person name="Kobayashi E."/>
            <person name="Shiratori Y."/>
            <person name="Masuda Y."/>
            <person name="Senoo K."/>
        </authorList>
    </citation>
    <scope>NUCLEOTIDE SEQUENCE [LARGE SCALE GENOMIC DNA]</scope>
    <source>
        <strain evidence="4 5">Red803</strain>
    </source>
</reference>
<dbReference type="InterPro" id="IPR003362">
    <property type="entry name" value="Bact_transf"/>
</dbReference>